<keyword evidence="3" id="KW-1015">Disulfide bond</keyword>
<dbReference type="GO" id="GO:0016853">
    <property type="term" value="F:isomerase activity"/>
    <property type="evidence" value="ECO:0007669"/>
    <property type="project" value="UniProtKB-KW"/>
</dbReference>
<reference evidence="7 8" key="1">
    <citation type="submission" date="2020-08" db="EMBL/GenBank/DDBJ databases">
        <title>Genomic Encyclopedia of Type Strains, Phase IV (KMG-IV): sequencing the most valuable type-strain genomes for metagenomic binning, comparative biology and taxonomic classification.</title>
        <authorList>
            <person name="Goeker M."/>
        </authorList>
    </citation>
    <scope>NUCLEOTIDE SEQUENCE [LARGE SCALE GENOMIC DNA]</scope>
    <source>
        <strain evidence="7 8">DSM 11099</strain>
    </source>
</reference>
<evidence type="ECO:0000313" key="7">
    <source>
        <dbReference type="EMBL" id="MBB6013773.1"/>
    </source>
</evidence>
<evidence type="ECO:0000259" key="6">
    <source>
        <dbReference type="PROSITE" id="PS51352"/>
    </source>
</evidence>
<dbReference type="CDD" id="cd02966">
    <property type="entry name" value="TlpA_like_family"/>
    <property type="match status" value="1"/>
</dbReference>
<dbReference type="GO" id="GO:0030313">
    <property type="term" value="C:cell envelope"/>
    <property type="evidence" value="ECO:0007669"/>
    <property type="project" value="UniProtKB-SubCell"/>
</dbReference>
<accession>A0A7W9VW68</accession>
<keyword evidence="5" id="KW-1133">Transmembrane helix</keyword>
<dbReference type="InterPro" id="IPR001640">
    <property type="entry name" value="Lgt"/>
</dbReference>
<dbReference type="Gene3D" id="3.40.30.10">
    <property type="entry name" value="Glutaredoxin"/>
    <property type="match status" value="1"/>
</dbReference>
<dbReference type="PROSITE" id="PS51352">
    <property type="entry name" value="THIOREDOXIN_2"/>
    <property type="match status" value="1"/>
</dbReference>
<dbReference type="SUPFAM" id="SSF52833">
    <property type="entry name" value="Thioredoxin-like"/>
    <property type="match status" value="1"/>
</dbReference>
<dbReference type="GO" id="GO:0005886">
    <property type="term" value="C:plasma membrane"/>
    <property type="evidence" value="ECO:0007669"/>
    <property type="project" value="InterPro"/>
</dbReference>
<sequence length="267" mass="28641">MNAFTIGPLMFSPDRLAAILAIGTFLGGAEILARTVDSRFAGWSWRAALAFLIAARIGHVLRHFDGFAAEPWRVLAVWQGGFMIPAGIAGVAAITLLHLRRHPRLLLWTAVPAAAAAFMATLVIQLTAGVPPTPLPSGSYTSLAGAEVTPSTLTGKPMVINLWASWCPPCRREMPMMADVAATNEEAAFLFVNQGENEGTVQAYLEREGLTLDPVLLDGLGRFSRHYTTPGLPATLFIGADGRLRSVHMGEISREALLTGIGKLRDE</sequence>
<feature type="transmembrane region" description="Helical" evidence="5">
    <location>
        <begin position="16"/>
        <end position="33"/>
    </location>
</feature>
<dbReference type="PANTHER" id="PTHR42852:SF6">
    <property type="entry name" value="THIOL:DISULFIDE INTERCHANGE PROTEIN DSBE"/>
    <property type="match status" value="1"/>
</dbReference>
<comment type="subcellular location">
    <subcellularLocation>
        <location evidence="1">Cell envelope</location>
    </subcellularLocation>
</comment>
<proteinExistence type="predicted"/>
<gene>
    <name evidence="7" type="ORF">HNR59_003162</name>
</gene>
<name>A0A7W9VW68_9HYPH</name>
<keyword evidence="7" id="KW-0413">Isomerase</keyword>
<evidence type="ECO:0000256" key="4">
    <source>
        <dbReference type="ARBA" id="ARBA00023284"/>
    </source>
</evidence>
<dbReference type="PROSITE" id="PS00194">
    <property type="entry name" value="THIOREDOXIN_1"/>
    <property type="match status" value="1"/>
</dbReference>
<feature type="domain" description="Thioredoxin" evidence="6">
    <location>
        <begin position="129"/>
        <end position="266"/>
    </location>
</feature>
<keyword evidence="8" id="KW-1185">Reference proteome</keyword>
<keyword evidence="5" id="KW-0812">Transmembrane</keyword>
<evidence type="ECO:0000256" key="1">
    <source>
        <dbReference type="ARBA" id="ARBA00004196"/>
    </source>
</evidence>
<feature type="transmembrane region" description="Helical" evidence="5">
    <location>
        <begin position="76"/>
        <end position="98"/>
    </location>
</feature>
<dbReference type="AlphaFoldDB" id="A0A7W9VW68"/>
<feature type="transmembrane region" description="Helical" evidence="5">
    <location>
        <begin position="105"/>
        <end position="126"/>
    </location>
</feature>
<keyword evidence="4" id="KW-0676">Redox-active center</keyword>
<keyword evidence="5" id="KW-0472">Membrane</keyword>
<evidence type="ECO:0000313" key="8">
    <source>
        <dbReference type="Proteomes" id="UP000533306"/>
    </source>
</evidence>
<dbReference type="PANTHER" id="PTHR42852">
    <property type="entry name" value="THIOL:DISULFIDE INTERCHANGE PROTEIN DSBE"/>
    <property type="match status" value="1"/>
</dbReference>
<dbReference type="GO" id="GO:0008961">
    <property type="term" value="F:phosphatidylglycerol-prolipoprotein diacylglyceryl transferase activity"/>
    <property type="evidence" value="ECO:0007669"/>
    <property type="project" value="InterPro"/>
</dbReference>
<organism evidence="7 8">
    <name type="scientific">Aquamicrobium lusatiense</name>
    <dbReference type="NCBI Taxonomy" id="89772"/>
    <lineage>
        <taxon>Bacteria</taxon>
        <taxon>Pseudomonadati</taxon>
        <taxon>Pseudomonadota</taxon>
        <taxon>Alphaproteobacteria</taxon>
        <taxon>Hyphomicrobiales</taxon>
        <taxon>Phyllobacteriaceae</taxon>
        <taxon>Aquamicrobium</taxon>
    </lineage>
</organism>
<dbReference type="Pfam" id="PF08534">
    <property type="entry name" value="Redoxin"/>
    <property type="match status" value="1"/>
</dbReference>
<dbReference type="Proteomes" id="UP000533306">
    <property type="component" value="Unassembled WGS sequence"/>
</dbReference>
<protein>
    <submittedName>
        <fullName evidence="7">Thiol-disulfide isomerase/thioredoxin</fullName>
    </submittedName>
</protein>
<dbReference type="GO" id="GO:0042158">
    <property type="term" value="P:lipoprotein biosynthetic process"/>
    <property type="evidence" value="ECO:0007669"/>
    <property type="project" value="InterPro"/>
</dbReference>
<dbReference type="GO" id="GO:0017004">
    <property type="term" value="P:cytochrome complex assembly"/>
    <property type="evidence" value="ECO:0007669"/>
    <property type="project" value="UniProtKB-KW"/>
</dbReference>
<comment type="caution">
    <text evidence="7">The sequence shown here is derived from an EMBL/GenBank/DDBJ whole genome shotgun (WGS) entry which is preliminary data.</text>
</comment>
<feature type="transmembrane region" description="Helical" evidence="5">
    <location>
        <begin position="45"/>
        <end position="64"/>
    </location>
</feature>
<evidence type="ECO:0000256" key="5">
    <source>
        <dbReference type="SAM" id="Phobius"/>
    </source>
</evidence>
<dbReference type="InterPro" id="IPR050553">
    <property type="entry name" value="Thioredoxin_ResA/DsbE_sf"/>
</dbReference>
<dbReference type="Pfam" id="PF01790">
    <property type="entry name" value="LGT"/>
    <property type="match status" value="1"/>
</dbReference>
<dbReference type="GO" id="GO:0015036">
    <property type="term" value="F:disulfide oxidoreductase activity"/>
    <property type="evidence" value="ECO:0007669"/>
    <property type="project" value="UniProtKB-ARBA"/>
</dbReference>
<dbReference type="RefSeq" id="WP_183831954.1">
    <property type="nucleotide sequence ID" value="NZ_JACHEU010000002.1"/>
</dbReference>
<dbReference type="EMBL" id="JACHEU010000002">
    <property type="protein sequence ID" value="MBB6013773.1"/>
    <property type="molecule type" value="Genomic_DNA"/>
</dbReference>
<evidence type="ECO:0000256" key="2">
    <source>
        <dbReference type="ARBA" id="ARBA00022748"/>
    </source>
</evidence>
<dbReference type="InterPro" id="IPR017937">
    <property type="entry name" value="Thioredoxin_CS"/>
</dbReference>
<evidence type="ECO:0000256" key="3">
    <source>
        <dbReference type="ARBA" id="ARBA00023157"/>
    </source>
</evidence>
<dbReference type="InterPro" id="IPR036249">
    <property type="entry name" value="Thioredoxin-like_sf"/>
</dbReference>
<dbReference type="InterPro" id="IPR013766">
    <property type="entry name" value="Thioredoxin_domain"/>
</dbReference>
<keyword evidence="2" id="KW-0201">Cytochrome c-type biogenesis</keyword>
<dbReference type="InterPro" id="IPR013740">
    <property type="entry name" value="Redoxin"/>
</dbReference>